<proteinExistence type="predicted"/>
<evidence type="ECO:0000256" key="2">
    <source>
        <dbReference type="SAM" id="MobiDB-lite"/>
    </source>
</evidence>
<feature type="region of interest" description="Disordered" evidence="2">
    <location>
        <begin position="14"/>
        <end position="96"/>
    </location>
</feature>
<gene>
    <name evidence="3" type="ORF">Poli38472_005976</name>
</gene>
<keyword evidence="1" id="KW-0175">Coiled coil</keyword>
<evidence type="ECO:0000313" key="4">
    <source>
        <dbReference type="Proteomes" id="UP000794436"/>
    </source>
</evidence>
<dbReference type="EMBL" id="SPLM01000002">
    <property type="protein sequence ID" value="TMW68508.1"/>
    <property type="molecule type" value="Genomic_DNA"/>
</dbReference>
<comment type="caution">
    <text evidence="3">The sequence shown here is derived from an EMBL/GenBank/DDBJ whole genome shotgun (WGS) entry which is preliminary data.</text>
</comment>
<keyword evidence="4" id="KW-1185">Reference proteome</keyword>
<protein>
    <submittedName>
        <fullName evidence="3">Uncharacterized protein</fullName>
    </submittedName>
</protein>
<reference evidence="3" key="1">
    <citation type="submission" date="2019-03" db="EMBL/GenBank/DDBJ databases">
        <title>Long read genome sequence of the mycoparasitic Pythium oligandrum ATCC 38472 isolated from sugarbeet rhizosphere.</title>
        <authorList>
            <person name="Gaulin E."/>
        </authorList>
    </citation>
    <scope>NUCLEOTIDE SEQUENCE</scope>
    <source>
        <strain evidence="3">ATCC 38472_TT</strain>
    </source>
</reference>
<feature type="coiled-coil region" evidence="1">
    <location>
        <begin position="132"/>
        <end position="204"/>
    </location>
</feature>
<evidence type="ECO:0000313" key="3">
    <source>
        <dbReference type="EMBL" id="TMW68508.1"/>
    </source>
</evidence>
<name>A0A8K1CT88_PYTOL</name>
<dbReference type="OrthoDB" id="62949at2759"/>
<sequence length="220" mass="25684">MEVYDAETGERLVIARPLPSPQARERRNTTIHRLEEGVEASRGVSLPLLTSPSKKKHEVASVSLSSPNNREGREARDGKLPVYPESQSTRAMGSPVDWEKRQVARVERADYQYRTSLEGMRRELQRKDLSPIARQEQEIQILEKMKAQYADQIRVMVVEEMERELEREVEMRLELSAIGKMRLRKKQTHDREFYKAQIERVRDECEMSLAATMAQYNLLR</sequence>
<feature type="compositionally biased region" description="Basic and acidic residues" evidence="2">
    <location>
        <begin position="70"/>
        <end position="79"/>
    </location>
</feature>
<organism evidence="3 4">
    <name type="scientific">Pythium oligandrum</name>
    <name type="common">Mycoparasitic fungus</name>
    <dbReference type="NCBI Taxonomy" id="41045"/>
    <lineage>
        <taxon>Eukaryota</taxon>
        <taxon>Sar</taxon>
        <taxon>Stramenopiles</taxon>
        <taxon>Oomycota</taxon>
        <taxon>Peronosporomycetes</taxon>
        <taxon>Pythiales</taxon>
        <taxon>Pythiaceae</taxon>
        <taxon>Pythium</taxon>
    </lineage>
</organism>
<dbReference type="Proteomes" id="UP000794436">
    <property type="component" value="Unassembled WGS sequence"/>
</dbReference>
<dbReference type="AlphaFoldDB" id="A0A8K1CT88"/>
<evidence type="ECO:0000256" key="1">
    <source>
        <dbReference type="SAM" id="Coils"/>
    </source>
</evidence>
<feature type="compositionally biased region" description="Basic and acidic residues" evidence="2">
    <location>
        <begin position="23"/>
        <end position="36"/>
    </location>
</feature>
<accession>A0A8K1CT88</accession>